<name>A0A2P6NBX2_9EUKA</name>
<dbReference type="InParanoid" id="A0A2P6NBX2"/>
<evidence type="ECO:0000313" key="2">
    <source>
        <dbReference type="Proteomes" id="UP000241769"/>
    </source>
</evidence>
<comment type="caution">
    <text evidence="1">The sequence shown here is derived from an EMBL/GenBank/DDBJ whole genome shotgun (WGS) entry which is preliminary data.</text>
</comment>
<gene>
    <name evidence="1" type="ORF">PROFUN_10981</name>
</gene>
<sequence length="116" mass="13348">MEDLSFGLREAKQCIHAGAHYHRTYFTLFPLKCAGPKVLRSYDQGVHPLLSIFPLVHDNIGNANNFLNVLLHADSILLQNIHVINYHITSERRSPQILEILNNLPRWWSVSSQYLS</sequence>
<dbReference type="AlphaFoldDB" id="A0A2P6NBX2"/>
<protein>
    <submittedName>
        <fullName evidence="1">Uncharacterized protein</fullName>
    </submittedName>
</protein>
<organism evidence="1 2">
    <name type="scientific">Planoprotostelium fungivorum</name>
    <dbReference type="NCBI Taxonomy" id="1890364"/>
    <lineage>
        <taxon>Eukaryota</taxon>
        <taxon>Amoebozoa</taxon>
        <taxon>Evosea</taxon>
        <taxon>Variosea</taxon>
        <taxon>Cavosteliida</taxon>
        <taxon>Cavosteliaceae</taxon>
        <taxon>Planoprotostelium</taxon>
    </lineage>
</organism>
<dbReference type="Proteomes" id="UP000241769">
    <property type="component" value="Unassembled WGS sequence"/>
</dbReference>
<evidence type="ECO:0000313" key="1">
    <source>
        <dbReference type="EMBL" id="PRP81451.1"/>
    </source>
</evidence>
<dbReference type="EMBL" id="MDYQ01000124">
    <property type="protein sequence ID" value="PRP81451.1"/>
    <property type="molecule type" value="Genomic_DNA"/>
</dbReference>
<keyword evidence="2" id="KW-1185">Reference proteome</keyword>
<reference evidence="1 2" key="1">
    <citation type="journal article" date="2018" name="Genome Biol. Evol.">
        <title>Multiple Roots of Fruiting Body Formation in Amoebozoa.</title>
        <authorList>
            <person name="Hillmann F."/>
            <person name="Forbes G."/>
            <person name="Novohradska S."/>
            <person name="Ferling I."/>
            <person name="Riege K."/>
            <person name="Groth M."/>
            <person name="Westermann M."/>
            <person name="Marz M."/>
            <person name="Spaller T."/>
            <person name="Winckler T."/>
            <person name="Schaap P."/>
            <person name="Glockner G."/>
        </authorList>
    </citation>
    <scope>NUCLEOTIDE SEQUENCE [LARGE SCALE GENOMIC DNA]</scope>
    <source>
        <strain evidence="1 2">Jena</strain>
    </source>
</reference>
<proteinExistence type="predicted"/>
<accession>A0A2P6NBX2</accession>